<evidence type="ECO:0000313" key="1">
    <source>
        <dbReference type="EMBL" id="CAK1591012.1"/>
    </source>
</evidence>
<protein>
    <submittedName>
        <fullName evidence="1">Uncharacterized protein</fullName>
    </submittedName>
</protein>
<keyword evidence="2" id="KW-1185">Reference proteome</keyword>
<dbReference type="Proteomes" id="UP001314205">
    <property type="component" value="Unassembled WGS sequence"/>
</dbReference>
<dbReference type="PANTHER" id="PTHR47331">
    <property type="entry name" value="PHD-TYPE DOMAIN-CONTAINING PROTEIN"/>
    <property type="match status" value="1"/>
</dbReference>
<dbReference type="GO" id="GO:0003676">
    <property type="term" value="F:nucleic acid binding"/>
    <property type="evidence" value="ECO:0007669"/>
    <property type="project" value="InterPro"/>
</dbReference>
<sequence length="77" mass="8670">MEPLPASKIRPARPFAKTAVDYDGPFFVRANKIRNAKIVKCYVSVFICMIVKAVHLELVAELSTDAFLAALRRFTSR</sequence>
<proteinExistence type="predicted"/>
<dbReference type="InterPro" id="IPR036397">
    <property type="entry name" value="RNaseH_sf"/>
</dbReference>
<dbReference type="PANTHER" id="PTHR47331:SF1">
    <property type="entry name" value="GAG-LIKE PROTEIN"/>
    <property type="match status" value="1"/>
</dbReference>
<organism evidence="1 2">
    <name type="scientific">Parnassius mnemosyne</name>
    <name type="common">clouded apollo</name>
    <dbReference type="NCBI Taxonomy" id="213953"/>
    <lineage>
        <taxon>Eukaryota</taxon>
        <taxon>Metazoa</taxon>
        <taxon>Ecdysozoa</taxon>
        <taxon>Arthropoda</taxon>
        <taxon>Hexapoda</taxon>
        <taxon>Insecta</taxon>
        <taxon>Pterygota</taxon>
        <taxon>Neoptera</taxon>
        <taxon>Endopterygota</taxon>
        <taxon>Lepidoptera</taxon>
        <taxon>Glossata</taxon>
        <taxon>Ditrysia</taxon>
        <taxon>Papilionoidea</taxon>
        <taxon>Papilionidae</taxon>
        <taxon>Parnassiinae</taxon>
        <taxon>Parnassini</taxon>
        <taxon>Parnassius</taxon>
        <taxon>Driopa</taxon>
    </lineage>
</organism>
<gene>
    <name evidence="1" type="ORF">PARMNEM_LOCUS11303</name>
</gene>
<name>A0AAV1L9K9_9NEOP</name>
<comment type="caution">
    <text evidence="1">The sequence shown here is derived from an EMBL/GenBank/DDBJ whole genome shotgun (WGS) entry which is preliminary data.</text>
</comment>
<accession>A0AAV1L9K9</accession>
<dbReference type="AlphaFoldDB" id="A0AAV1L9K9"/>
<dbReference type="EMBL" id="CAVLGL010000086">
    <property type="protein sequence ID" value="CAK1591012.1"/>
    <property type="molecule type" value="Genomic_DNA"/>
</dbReference>
<evidence type="ECO:0000313" key="2">
    <source>
        <dbReference type="Proteomes" id="UP001314205"/>
    </source>
</evidence>
<reference evidence="1 2" key="1">
    <citation type="submission" date="2023-11" db="EMBL/GenBank/DDBJ databases">
        <authorList>
            <person name="Hedman E."/>
            <person name="Englund M."/>
            <person name="Stromberg M."/>
            <person name="Nyberg Akerstrom W."/>
            <person name="Nylinder S."/>
            <person name="Jareborg N."/>
            <person name="Kallberg Y."/>
            <person name="Kronander E."/>
        </authorList>
    </citation>
    <scope>NUCLEOTIDE SEQUENCE [LARGE SCALE GENOMIC DNA]</scope>
</reference>
<dbReference type="Gene3D" id="3.30.420.10">
    <property type="entry name" value="Ribonuclease H-like superfamily/Ribonuclease H"/>
    <property type="match status" value="1"/>
</dbReference>